<dbReference type="EMBL" id="PDUG01000001">
    <property type="protein sequence ID" value="PIC53893.1"/>
    <property type="molecule type" value="Genomic_DNA"/>
</dbReference>
<dbReference type="Proteomes" id="UP000230233">
    <property type="component" value="Chromosome I"/>
</dbReference>
<dbReference type="InterPro" id="IPR055578">
    <property type="entry name" value="DUF7154"/>
</dbReference>
<evidence type="ECO:0000256" key="1">
    <source>
        <dbReference type="SAM" id="MobiDB-lite"/>
    </source>
</evidence>
<gene>
    <name evidence="4" type="primary">Cnig_chr_I.g3389</name>
    <name evidence="4" type="ORF">B9Z55_003389</name>
</gene>
<proteinExistence type="predicted"/>
<evidence type="ECO:0000259" key="3">
    <source>
        <dbReference type="Pfam" id="PF23673"/>
    </source>
</evidence>
<organism evidence="4 5">
    <name type="scientific">Caenorhabditis nigoni</name>
    <dbReference type="NCBI Taxonomy" id="1611254"/>
    <lineage>
        <taxon>Eukaryota</taxon>
        <taxon>Metazoa</taxon>
        <taxon>Ecdysozoa</taxon>
        <taxon>Nematoda</taxon>
        <taxon>Chromadorea</taxon>
        <taxon>Rhabditida</taxon>
        <taxon>Rhabditina</taxon>
        <taxon>Rhabditomorpha</taxon>
        <taxon>Rhabditoidea</taxon>
        <taxon>Rhabditidae</taxon>
        <taxon>Peloderinae</taxon>
        <taxon>Caenorhabditis</taxon>
    </lineage>
</organism>
<accession>A0A2G5VQ46</accession>
<dbReference type="GO" id="GO:0045087">
    <property type="term" value="P:innate immune response"/>
    <property type="evidence" value="ECO:0007669"/>
    <property type="project" value="TreeGrafter"/>
</dbReference>
<evidence type="ECO:0000256" key="2">
    <source>
        <dbReference type="SAM" id="Phobius"/>
    </source>
</evidence>
<keyword evidence="2" id="KW-1133">Transmembrane helix</keyword>
<dbReference type="PANTHER" id="PTHR23062:SF3">
    <property type="entry name" value="ANF_RECEPTOR DOMAIN-CONTAINING PROTEIN-RELATED"/>
    <property type="match status" value="1"/>
</dbReference>
<dbReference type="STRING" id="1611254.A0A2G5VQ46"/>
<evidence type="ECO:0000313" key="5">
    <source>
        <dbReference type="Proteomes" id="UP000230233"/>
    </source>
</evidence>
<dbReference type="AlphaFoldDB" id="A0A2G5VQ46"/>
<protein>
    <recommendedName>
        <fullName evidence="3">DUF7154 domain-containing protein</fullName>
    </recommendedName>
</protein>
<feature type="region of interest" description="Disordered" evidence="1">
    <location>
        <begin position="33"/>
        <end position="62"/>
    </location>
</feature>
<dbReference type="Pfam" id="PF23673">
    <property type="entry name" value="DUF7154"/>
    <property type="match status" value="1"/>
</dbReference>
<keyword evidence="2" id="KW-0472">Membrane</keyword>
<evidence type="ECO:0000313" key="4">
    <source>
        <dbReference type="EMBL" id="PIC53893.1"/>
    </source>
</evidence>
<feature type="compositionally biased region" description="Polar residues" evidence="1">
    <location>
        <begin position="33"/>
        <end position="50"/>
    </location>
</feature>
<comment type="caution">
    <text evidence="4">The sequence shown here is derived from an EMBL/GenBank/DDBJ whole genome shotgun (WGS) entry which is preliminary data.</text>
</comment>
<reference evidence="5" key="1">
    <citation type="submission" date="2017-10" db="EMBL/GenBank/DDBJ databases">
        <title>Rapid genome shrinkage in a self-fertile nematode reveals novel sperm competition proteins.</title>
        <authorList>
            <person name="Yin D."/>
            <person name="Schwarz E.M."/>
            <person name="Thomas C.G."/>
            <person name="Felde R.L."/>
            <person name="Korf I.F."/>
            <person name="Cutter A.D."/>
            <person name="Schartner C.M."/>
            <person name="Ralston E.J."/>
            <person name="Meyer B.J."/>
            <person name="Haag E.S."/>
        </authorList>
    </citation>
    <scope>NUCLEOTIDE SEQUENCE [LARGE SCALE GENOMIC DNA]</scope>
    <source>
        <strain evidence="5">JU1422</strain>
    </source>
</reference>
<sequence length="418" mass="46822">MLSKALSEAFKIQLVTKIQEVVGNDIDLNDLFNSPSKPEGAQNNKNNNISVEYDYPSSEGNDQEEEGIYEYIDEFSKPVLFFKKHYRKILAVLFLASLVVVSILVFLIVLPVSHHPGTATTSKVSPDTTPTYTTATTKVQTTTESEDTSCIPTDYPKTTLYAYSNDLSPEAVLHSWKAFKDFNNDSRYKWYGSVRFDIEHMNIQFHTSTNDVNKTILSDMPNRDQGFRESSIGSNVFNVIEKFFSNQQEPVCGAIICVLLKRYPNETDISQLVSLIRYHHAILHVITSATPSGGSQSKTMYSVASKTNGIGAFVMDANFKTFHSVHSEVSICAGPILLMMDTTHLLHVMLLMSFFATFHLNVNALQADGTLKGGTWVGIHKGNYRMSLDYGYLGPDVQNLQIRLYGTVPLDNWLPYSD</sequence>
<keyword evidence="5" id="KW-1185">Reference proteome</keyword>
<keyword evidence="2" id="KW-0812">Transmembrane</keyword>
<name>A0A2G5VQ46_9PELO</name>
<feature type="domain" description="DUF7154" evidence="3">
    <location>
        <begin position="360"/>
        <end position="406"/>
    </location>
</feature>
<feature type="transmembrane region" description="Helical" evidence="2">
    <location>
        <begin position="89"/>
        <end position="112"/>
    </location>
</feature>
<dbReference type="PANTHER" id="PTHR23062">
    <property type="entry name" value="HYPOTHETICAL PROTEIN C.ELEGANS"/>
    <property type="match status" value="1"/>
</dbReference>